<accession>A0A292PR56</accession>
<dbReference type="EMBL" id="LN891102">
    <property type="protein sequence ID" value="CUS08970.1"/>
    <property type="molecule type" value="Genomic_DNA"/>
</dbReference>
<name>A0A292PR56_9PEZI</name>
<gene>
    <name evidence="1" type="ORF">GSTUAT00006919001</name>
</gene>
<evidence type="ECO:0000313" key="1">
    <source>
        <dbReference type="EMBL" id="CUS08970.1"/>
    </source>
</evidence>
<keyword evidence="2" id="KW-1185">Reference proteome</keyword>
<dbReference type="Proteomes" id="UP001412239">
    <property type="component" value="Unassembled WGS sequence"/>
</dbReference>
<organism evidence="1 2">
    <name type="scientific">Tuber aestivum</name>
    <name type="common">summer truffle</name>
    <dbReference type="NCBI Taxonomy" id="59557"/>
    <lineage>
        <taxon>Eukaryota</taxon>
        <taxon>Fungi</taxon>
        <taxon>Dikarya</taxon>
        <taxon>Ascomycota</taxon>
        <taxon>Pezizomycotina</taxon>
        <taxon>Pezizomycetes</taxon>
        <taxon>Pezizales</taxon>
        <taxon>Tuberaceae</taxon>
        <taxon>Tuber</taxon>
    </lineage>
</organism>
<protein>
    <submittedName>
        <fullName evidence="1">Uncharacterized protein</fullName>
    </submittedName>
</protein>
<dbReference type="AlphaFoldDB" id="A0A292PR56"/>
<evidence type="ECO:0000313" key="2">
    <source>
        <dbReference type="Proteomes" id="UP001412239"/>
    </source>
</evidence>
<proteinExistence type="predicted"/>
<sequence length="111" mass="13027">MFEFGYTELYKNFKVILIKLNLLEEDSEEMQMQHEFVEMCHKNQRLQLTLGEILYNEFCNIASEGWTEVDTIYLTLDPLRKSIIKATKCHLINKGVSPEPAVQVYYCDIKG</sequence>
<reference evidence="1" key="1">
    <citation type="submission" date="2015-10" db="EMBL/GenBank/DDBJ databases">
        <authorList>
            <person name="Regsiter A."/>
            <person name="william w."/>
        </authorList>
    </citation>
    <scope>NUCLEOTIDE SEQUENCE</scope>
    <source>
        <strain evidence="1">Montdore</strain>
    </source>
</reference>